<comment type="caution">
    <text evidence="3">The sequence shown here is derived from an EMBL/GenBank/DDBJ whole genome shotgun (WGS) entry which is preliminary data.</text>
</comment>
<sequence length="209" mass="22545">MAVALVVFIATPPHAPINPTHARAVTDALATLERVPMRVRVPGYSRDQFGQGWGTVYIDHMACTTRQHALRLTFEPDAQEEAGRARGGVAPQCTTNGTTATDPYTGTTMSAAEVDVDHVVPLAAAWDLGAWAWPPRRRWEFANDLERNLIVTDAGVNREKSDSTLAEWMPAIARCGYAAKFLGVLVAYELPVTEADASAGAKACRVRAG</sequence>
<gene>
    <name evidence="3" type="ORF">H9867_01485</name>
</gene>
<feature type="region of interest" description="Disordered" evidence="1">
    <location>
        <begin position="80"/>
        <end position="101"/>
    </location>
</feature>
<dbReference type="GO" id="GO:0004519">
    <property type="term" value="F:endonuclease activity"/>
    <property type="evidence" value="ECO:0007669"/>
    <property type="project" value="UniProtKB-KW"/>
</dbReference>
<organism evidence="3 4">
    <name type="scientific">Candidatus Corynebacterium gallistercoris</name>
    <dbReference type="NCBI Taxonomy" id="2838530"/>
    <lineage>
        <taxon>Bacteria</taxon>
        <taxon>Bacillati</taxon>
        <taxon>Actinomycetota</taxon>
        <taxon>Actinomycetes</taxon>
        <taxon>Mycobacteriales</taxon>
        <taxon>Corynebacteriaceae</taxon>
        <taxon>Corynebacterium</taxon>
    </lineage>
</organism>
<reference evidence="3" key="1">
    <citation type="journal article" date="2021" name="PeerJ">
        <title>Extensive microbial diversity within the chicken gut microbiome revealed by metagenomics and culture.</title>
        <authorList>
            <person name="Gilroy R."/>
            <person name="Ravi A."/>
            <person name="Getino M."/>
            <person name="Pursley I."/>
            <person name="Horton D.L."/>
            <person name="Alikhan N.F."/>
            <person name="Baker D."/>
            <person name="Gharbi K."/>
            <person name="Hall N."/>
            <person name="Watson M."/>
            <person name="Adriaenssens E.M."/>
            <person name="Foster-Nyarko E."/>
            <person name="Jarju S."/>
            <person name="Secka A."/>
            <person name="Antonio M."/>
            <person name="Oren A."/>
            <person name="Chaudhuri R.R."/>
            <person name="La Ragione R."/>
            <person name="Hildebrand F."/>
            <person name="Pallen M.J."/>
        </authorList>
    </citation>
    <scope>NUCLEOTIDE SEQUENCE</scope>
    <source>
        <strain evidence="3">4376</strain>
    </source>
</reference>
<keyword evidence="3" id="KW-0255">Endonuclease</keyword>
<dbReference type="EMBL" id="DXFZ01000020">
    <property type="protein sequence ID" value="HIW95151.1"/>
    <property type="molecule type" value="Genomic_DNA"/>
</dbReference>
<evidence type="ECO:0000313" key="4">
    <source>
        <dbReference type="Proteomes" id="UP000824189"/>
    </source>
</evidence>
<dbReference type="AlphaFoldDB" id="A0A9D1RVD5"/>
<proteinExistence type="predicted"/>
<dbReference type="Pfam" id="PF07510">
    <property type="entry name" value="GmrSD_C"/>
    <property type="match status" value="1"/>
</dbReference>
<protein>
    <submittedName>
        <fullName evidence="3">HNH endonuclease family protein</fullName>
    </submittedName>
</protein>
<keyword evidence="3" id="KW-0378">Hydrolase</keyword>
<evidence type="ECO:0000313" key="3">
    <source>
        <dbReference type="EMBL" id="HIW95151.1"/>
    </source>
</evidence>
<dbReference type="InterPro" id="IPR011089">
    <property type="entry name" value="GmrSD_C"/>
</dbReference>
<feature type="domain" description="GmrSD restriction endonucleases C-terminal" evidence="2">
    <location>
        <begin position="108"/>
        <end position="194"/>
    </location>
</feature>
<reference evidence="3" key="2">
    <citation type="submission" date="2021-04" db="EMBL/GenBank/DDBJ databases">
        <authorList>
            <person name="Gilroy R."/>
        </authorList>
    </citation>
    <scope>NUCLEOTIDE SEQUENCE</scope>
    <source>
        <strain evidence="3">4376</strain>
    </source>
</reference>
<keyword evidence="3" id="KW-0540">Nuclease</keyword>
<evidence type="ECO:0000259" key="2">
    <source>
        <dbReference type="Pfam" id="PF07510"/>
    </source>
</evidence>
<accession>A0A9D1RVD5</accession>
<name>A0A9D1RVD5_9CORY</name>
<evidence type="ECO:0000256" key="1">
    <source>
        <dbReference type="SAM" id="MobiDB-lite"/>
    </source>
</evidence>
<dbReference type="Proteomes" id="UP000824189">
    <property type="component" value="Unassembled WGS sequence"/>
</dbReference>